<dbReference type="InterPro" id="IPR009057">
    <property type="entry name" value="Homeodomain-like_sf"/>
</dbReference>
<dbReference type="SUPFAM" id="SSF46689">
    <property type="entry name" value="Homeodomain-like"/>
    <property type="match status" value="1"/>
</dbReference>
<keyword evidence="1 2" id="KW-0238">DNA-binding</keyword>
<dbReference type="RefSeq" id="WP_259538530.1">
    <property type="nucleotide sequence ID" value="NZ_JANLCJ010000002.1"/>
</dbReference>
<sequence length="219" mass="24041">MIVESARVEPPDAPRRVDPRQVRSRALVLDAATEHFVRHGYIGTNLDTLAADAGVSKRTVYNLFRSKDELFHAVIGRVTEIAEQFVSDHLQGEVGARPVDVELREFAVAHGRAVLAPRVIATRRLLIGEAERFPQLAADYYERVPGRVMAAIAERLARYHSAGLLNVPHPDLAADQFAFLVLGSGLDRALFDPSSLNDASTVARALAGADAFYRAYRAN</sequence>
<dbReference type="Gene3D" id="1.10.357.10">
    <property type="entry name" value="Tetracycline Repressor, domain 2"/>
    <property type="match status" value="1"/>
</dbReference>
<dbReference type="PRINTS" id="PR00455">
    <property type="entry name" value="HTHTETR"/>
</dbReference>
<evidence type="ECO:0000259" key="3">
    <source>
        <dbReference type="PROSITE" id="PS50977"/>
    </source>
</evidence>
<name>A0ABT2H197_9MICO</name>
<gene>
    <name evidence="4" type="ORF">N1032_08170</name>
</gene>
<evidence type="ECO:0000313" key="5">
    <source>
        <dbReference type="Proteomes" id="UP001165586"/>
    </source>
</evidence>
<dbReference type="PANTHER" id="PTHR30055:SF146">
    <property type="entry name" value="HTH-TYPE TRANSCRIPTIONAL DUAL REGULATOR CECR"/>
    <property type="match status" value="1"/>
</dbReference>
<organism evidence="4 5">
    <name type="scientific">Herbiconiux daphne</name>
    <dbReference type="NCBI Taxonomy" id="2970914"/>
    <lineage>
        <taxon>Bacteria</taxon>
        <taxon>Bacillati</taxon>
        <taxon>Actinomycetota</taxon>
        <taxon>Actinomycetes</taxon>
        <taxon>Micrococcales</taxon>
        <taxon>Microbacteriaceae</taxon>
        <taxon>Herbiconiux</taxon>
    </lineage>
</organism>
<dbReference type="InterPro" id="IPR036271">
    <property type="entry name" value="Tet_transcr_reg_TetR-rel_C_sf"/>
</dbReference>
<dbReference type="PANTHER" id="PTHR30055">
    <property type="entry name" value="HTH-TYPE TRANSCRIPTIONAL REGULATOR RUTR"/>
    <property type="match status" value="1"/>
</dbReference>
<dbReference type="InterPro" id="IPR039536">
    <property type="entry name" value="TetR_C_Proteobacteria"/>
</dbReference>
<dbReference type="Pfam" id="PF00440">
    <property type="entry name" value="TetR_N"/>
    <property type="match status" value="1"/>
</dbReference>
<keyword evidence="5" id="KW-1185">Reference proteome</keyword>
<dbReference type="InterPro" id="IPR050109">
    <property type="entry name" value="HTH-type_TetR-like_transc_reg"/>
</dbReference>
<dbReference type="Proteomes" id="UP001165586">
    <property type="component" value="Unassembled WGS sequence"/>
</dbReference>
<feature type="domain" description="HTH tetR-type" evidence="3">
    <location>
        <begin position="22"/>
        <end position="82"/>
    </location>
</feature>
<dbReference type="EMBL" id="JANLCJ010000002">
    <property type="protein sequence ID" value="MCS5733713.1"/>
    <property type="molecule type" value="Genomic_DNA"/>
</dbReference>
<evidence type="ECO:0000256" key="1">
    <source>
        <dbReference type="ARBA" id="ARBA00023125"/>
    </source>
</evidence>
<dbReference type="Pfam" id="PF14246">
    <property type="entry name" value="TetR_C_7"/>
    <property type="match status" value="1"/>
</dbReference>
<protein>
    <submittedName>
        <fullName evidence="4">TetR/AcrR family transcriptional regulator</fullName>
    </submittedName>
</protein>
<proteinExistence type="predicted"/>
<dbReference type="PROSITE" id="PS50977">
    <property type="entry name" value="HTH_TETR_2"/>
    <property type="match status" value="1"/>
</dbReference>
<comment type="caution">
    <text evidence="4">The sequence shown here is derived from an EMBL/GenBank/DDBJ whole genome shotgun (WGS) entry which is preliminary data.</text>
</comment>
<reference evidence="4" key="1">
    <citation type="submission" date="2022-08" db="EMBL/GenBank/DDBJ databases">
        <authorList>
            <person name="Deng Y."/>
            <person name="Han X.-F."/>
            <person name="Zhang Y.-Q."/>
        </authorList>
    </citation>
    <scope>NUCLEOTIDE SEQUENCE</scope>
    <source>
        <strain evidence="4">CPCC 203386</strain>
    </source>
</reference>
<evidence type="ECO:0000313" key="4">
    <source>
        <dbReference type="EMBL" id="MCS5733713.1"/>
    </source>
</evidence>
<dbReference type="InterPro" id="IPR001647">
    <property type="entry name" value="HTH_TetR"/>
</dbReference>
<feature type="DNA-binding region" description="H-T-H motif" evidence="2">
    <location>
        <begin position="45"/>
        <end position="64"/>
    </location>
</feature>
<evidence type="ECO:0000256" key="2">
    <source>
        <dbReference type="PROSITE-ProRule" id="PRU00335"/>
    </source>
</evidence>
<accession>A0ABT2H197</accession>
<dbReference type="SUPFAM" id="SSF48498">
    <property type="entry name" value="Tetracyclin repressor-like, C-terminal domain"/>
    <property type="match status" value="1"/>
</dbReference>
<dbReference type="Gene3D" id="1.10.10.60">
    <property type="entry name" value="Homeodomain-like"/>
    <property type="match status" value="1"/>
</dbReference>